<proteinExistence type="predicted"/>
<feature type="chain" id="PRO_5044748504" evidence="1">
    <location>
        <begin position="25"/>
        <end position="52"/>
    </location>
</feature>
<evidence type="ECO:0000256" key="1">
    <source>
        <dbReference type="SAM" id="SignalP"/>
    </source>
</evidence>
<dbReference type="Proteomes" id="UP000327118">
    <property type="component" value="Unassembled WGS sequence"/>
</dbReference>
<dbReference type="EMBL" id="ML739172">
    <property type="protein sequence ID" value="KAE8351405.1"/>
    <property type="molecule type" value="Genomic_DNA"/>
</dbReference>
<gene>
    <name evidence="2" type="ORF">BDV28DRAFT_137125</name>
</gene>
<reference evidence="3" key="1">
    <citation type="submission" date="2019-04" db="EMBL/GenBank/DDBJ databases">
        <title>Friends and foes A comparative genomics studyof 23 Aspergillus species from section Flavi.</title>
        <authorList>
            <consortium name="DOE Joint Genome Institute"/>
            <person name="Kjaerbolling I."/>
            <person name="Vesth T."/>
            <person name="Frisvad J.C."/>
            <person name="Nybo J.L."/>
            <person name="Theobald S."/>
            <person name="Kildgaard S."/>
            <person name="Isbrandt T."/>
            <person name="Kuo A."/>
            <person name="Sato A."/>
            <person name="Lyhne E.K."/>
            <person name="Kogle M.E."/>
            <person name="Wiebenga A."/>
            <person name="Kun R.S."/>
            <person name="Lubbers R.J."/>
            <person name="Makela M.R."/>
            <person name="Barry K."/>
            <person name="Chovatia M."/>
            <person name="Clum A."/>
            <person name="Daum C."/>
            <person name="Haridas S."/>
            <person name="He G."/>
            <person name="LaButti K."/>
            <person name="Lipzen A."/>
            <person name="Mondo S."/>
            <person name="Riley R."/>
            <person name="Salamov A."/>
            <person name="Simmons B.A."/>
            <person name="Magnuson J.K."/>
            <person name="Henrissat B."/>
            <person name="Mortensen U.H."/>
            <person name="Larsen T.O."/>
            <person name="Devries R.P."/>
            <person name="Grigoriev I.V."/>
            <person name="Machida M."/>
            <person name="Baker S.E."/>
            <person name="Andersen M.R."/>
        </authorList>
    </citation>
    <scope>NUCLEOTIDE SEQUENCE [LARGE SCALE GENOMIC DNA]</scope>
    <source>
        <strain evidence="3">CBS 553.77</strain>
    </source>
</reference>
<sequence length="52" mass="5888">MGFLACSCSLFFFLLHVLCSNVFSDQGIVYIISHFILCIDYHPPPFFLLSGN</sequence>
<accession>A0A5N6Z158</accession>
<name>A0A5N6Z158_9EURO</name>
<evidence type="ECO:0000313" key="3">
    <source>
        <dbReference type="Proteomes" id="UP000327118"/>
    </source>
</evidence>
<keyword evidence="3" id="KW-1185">Reference proteome</keyword>
<evidence type="ECO:0000313" key="2">
    <source>
        <dbReference type="EMBL" id="KAE8351405.1"/>
    </source>
</evidence>
<feature type="signal peptide" evidence="1">
    <location>
        <begin position="1"/>
        <end position="24"/>
    </location>
</feature>
<keyword evidence="1" id="KW-0732">Signal</keyword>
<protein>
    <submittedName>
        <fullName evidence="2">Uncharacterized protein</fullName>
    </submittedName>
</protein>
<dbReference type="AlphaFoldDB" id="A0A5N6Z158"/>
<organism evidence="2 3">
    <name type="scientific">Aspergillus coremiiformis</name>
    <dbReference type="NCBI Taxonomy" id="138285"/>
    <lineage>
        <taxon>Eukaryota</taxon>
        <taxon>Fungi</taxon>
        <taxon>Dikarya</taxon>
        <taxon>Ascomycota</taxon>
        <taxon>Pezizomycotina</taxon>
        <taxon>Eurotiomycetes</taxon>
        <taxon>Eurotiomycetidae</taxon>
        <taxon>Eurotiales</taxon>
        <taxon>Aspergillaceae</taxon>
        <taxon>Aspergillus</taxon>
        <taxon>Aspergillus subgen. Circumdati</taxon>
    </lineage>
</organism>